<dbReference type="SUPFAM" id="SSF56672">
    <property type="entry name" value="DNA/RNA polymerases"/>
    <property type="match status" value="1"/>
</dbReference>
<dbReference type="PROSITE" id="PS50878">
    <property type="entry name" value="RT_POL"/>
    <property type="match status" value="1"/>
</dbReference>
<dbReference type="PANTHER" id="PTHR33116">
    <property type="entry name" value="REVERSE TRANSCRIPTASE ZINC-BINDING DOMAIN-CONTAINING PROTEIN-RELATED-RELATED"/>
    <property type="match status" value="1"/>
</dbReference>
<feature type="domain" description="Reverse transcriptase" evidence="2">
    <location>
        <begin position="132"/>
        <end position="408"/>
    </location>
</feature>
<dbReference type="Pfam" id="PF02519">
    <property type="entry name" value="Auxin_inducible"/>
    <property type="match status" value="1"/>
</dbReference>
<accession>C7J6J5</accession>
<name>C7J6J5_ORYSJ</name>
<dbReference type="Pfam" id="PF00078">
    <property type="entry name" value="RVT_1"/>
    <property type="match status" value="1"/>
</dbReference>
<dbReference type="AlphaFoldDB" id="C7J6J5"/>
<comment type="similarity">
    <text evidence="1">Belongs to the ARG7 family.</text>
</comment>
<dbReference type="PANTHER" id="PTHR33116:SF78">
    <property type="entry name" value="OS12G0587133 PROTEIN"/>
    <property type="match status" value="1"/>
</dbReference>
<reference evidence="3 4" key="1">
    <citation type="journal article" date="2005" name="Nature">
        <title>The map-based sequence of the rice genome.</title>
        <authorList>
            <consortium name="International rice genome sequencing project (IRGSP)"/>
            <person name="Matsumoto T."/>
            <person name="Wu J."/>
            <person name="Kanamori H."/>
            <person name="Katayose Y."/>
            <person name="Fujisawa M."/>
            <person name="Namiki N."/>
            <person name="Mizuno H."/>
            <person name="Yamamoto K."/>
            <person name="Antonio B.A."/>
            <person name="Baba T."/>
            <person name="Sakata K."/>
            <person name="Nagamura Y."/>
            <person name="Aoki H."/>
            <person name="Arikawa K."/>
            <person name="Arita K."/>
            <person name="Bito T."/>
            <person name="Chiden Y."/>
            <person name="Fujitsuka N."/>
            <person name="Fukunaka R."/>
            <person name="Hamada M."/>
            <person name="Harada C."/>
            <person name="Hayashi A."/>
            <person name="Hijishita S."/>
            <person name="Honda M."/>
            <person name="Hosokawa S."/>
            <person name="Ichikawa Y."/>
            <person name="Idonuma A."/>
            <person name="Iijima M."/>
            <person name="Ikeda M."/>
            <person name="Ikeno M."/>
            <person name="Ito K."/>
            <person name="Ito S."/>
            <person name="Ito T."/>
            <person name="Ito Y."/>
            <person name="Ito Y."/>
            <person name="Iwabuchi A."/>
            <person name="Kamiya K."/>
            <person name="Karasawa W."/>
            <person name="Kurita K."/>
            <person name="Katagiri S."/>
            <person name="Kikuta A."/>
            <person name="Kobayashi H."/>
            <person name="Kobayashi N."/>
            <person name="Machita K."/>
            <person name="Maehara T."/>
            <person name="Masukawa M."/>
            <person name="Mizubayashi T."/>
            <person name="Mukai Y."/>
            <person name="Nagasaki H."/>
            <person name="Nagata Y."/>
            <person name="Naito S."/>
            <person name="Nakashima M."/>
            <person name="Nakama Y."/>
            <person name="Nakamichi Y."/>
            <person name="Nakamura M."/>
            <person name="Meguro A."/>
            <person name="Negishi M."/>
            <person name="Ohta I."/>
            <person name="Ohta T."/>
            <person name="Okamoto M."/>
            <person name="Ono N."/>
            <person name="Saji S."/>
            <person name="Sakaguchi M."/>
            <person name="Sakai K."/>
            <person name="Shibata M."/>
            <person name="Shimokawa T."/>
            <person name="Song J."/>
            <person name="Takazaki Y."/>
            <person name="Terasawa K."/>
            <person name="Tsugane M."/>
            <person name="Tsuji K."/>
            <person name="Ueda S."/>
            <person name="Waki K."/>
            <person name="Yamagata H."/>
            <person name="Yamamoto M."/>
            <person name="Yamamoto S."/>
            <person name="Yamane H."/>
            <person name="Yoshiki S."/>
            <person name="Yoshihara R."/>
            <person name="Yukawa K."/>
            <person name="Zhong H."/>
            <person name="Yano M."/>
            <person name="Yuan Q."/>
            <person name="Ouyang S."/>
            <person name="Liu J."/>
            <person name="Jones K.M."/>
            <person name="Gansberger K."/>
            <person name="Moffat K."/>
            <person name="Hill J."/>
            <person name="Bera J."/>
            <person name="Fadrosh D."/>
            <person name="Jin S."/>
            <person name="Johri S."/>
            <person name="Kim M."/>
            <person name="Overton L."/>
            <person name="Reardon M."/>
            <person name="Tsitrin T."/>
            <person name="Vuong H."/>
            <person name="Weaver B."/>
            <person name="Ciecko A."/>
            <person name="Tallon L."/>
            <person name="Jackson J."/>
            <person name="Pai G."/>
            <person name="Aken S.V."/>
            <person name="Utterback T."/>
            <person name="Reidmuller S."/>
            <person name="Feldblyum T."/>
            <person name="Hsiao J."/>
            <person name="Zismann V."/>
            <person name="Iobst S."/>
            <person name="de Vazeille A.R."/>
            <person name="Buell C.R."/>
            <person name="Ying K."/>
            <person name="Li Y."/>
            <person name="Lu T."/>
            <person name="Huang Y."/>
            <person name="Zhao Q."/>
            <person name="Feng Q."/>
            <person name="Zhang L."/>
            <person name="Zhu J."/>
            <person name="Weng Q."/>
            <person name="Mu J."/>
            <person name="Lu Y."/>
            <person name="Fan D."/>
            <person name="Liu Y."/>
            <person name="Guan J."/>
            <person name="Zhang Y."/>
            <person name="Yu S."/>
            <person name="Liu X."/>
            <person name="Zhang Y."/>
            <person name="Hong G."/>
            <person name="Han B."/>
            <person name="Choisne N."/>
            <person name="Demange N."/>
            <person name="Orjeda G."/>
            <person name="Samain S."/>
            <person name="Cattolico L."/>
            <person name="Pelletier E."/>
            <person name="Couloux A."/>
            <person name="Segurens B."/>
            <person name="Wincker P."/>
            <person name="D'Hont A."/>
            <person name="Scarpelli C."/>
            <person name="Weissenbach J."/>
            <person name="Salanoubat M."/>
            <person name="Quetier F."/>
            <person name="Yu Y."/>
            <person name="Kim H.R."/>
            <person name="Rambo T."/>
            <person name="Currie J."/>
            <person name="Collura K."/>
            <person name="Luo M."/>
            <person name="Yang T."/>
            <person name="Ammiraju J.S.S."/>
            <person name="Engler F."/>
            <person name="Soderlund C."/>
            <person name="Wing R.A."/>
            <person name="Palmer L.E."/>
            <person name="de la Bastide M."/>
            <person name="Spiegel L."/>
            <person name="Nascimento L."/>
            <person name="Zutavern T."/>
            <person name="O'Shaughnessy A."/>
            <person name="Dike S."/>
            <person name="Dedhia N."/>
            <person name="Preston R."/>
            <person name="Balija V."/>
            <person name="McCombie W.R."/>
            <person name="Chow T."/>
            <person name="Chen H."/>
            <person name="Chung M."/>
            <person name="Chen C."/>
            <person name="Shaw J."/>
            <person name="Wu H."/>
            <person name="Hsiao K."/>
            <person name="Chao Y."/>
            <person name="Chu M."/>
            <person name="Cheng C."/>
            <person name="Hour A."/>
            <person name="Lee P."/>
            <person name="Lin S."/>
            <person name="Lin Y."/>
            <person name="Liou J."/>
            <person name="Liu S."/>
            <person name="Hsing Y."/>
            <person name="Raghuvanshi S."/>
            <person name="Mohanty A."/>
            <person name="Bharti A.K."/>
            <person name="Gaur A."/>
            <person name="Gupta V."/>
            <person name="Kumar D."/>
            <person name="Ravi V."/>
            <person name="Vij S."/>
            <person name="Kapur A."/>
            <person name="Khurana P."/>
            <person name="Khurana P."/>
            <person name="Khurana J.P."/>
            <person name="Tyagi A.K."/>
            <person name="Gaikwad K."/>
            <person name="Singh A."/>
            <person name="Dalal V."/>
            <person name="Srivastava S."/>
            <person name="Dixit A."/>
            <person name="Pal A.K."/>
            <person name="Ghazi I.A."/>
            <person name="Yadav M."/>
            <person name="Pandit A."/>
            <person name="Bhargava A."/>
            <person name="Sureshbabu K."/>
            <person name="Batra K."/>
            <person name="Sharma T.R."/>
            <person name="Mohapatra T."/>
            <person name="Singh N.K."/>
            <person name="Messing J."/>
            <person name="Nelson A.B."/>
            <person name="Fuks G."/>
            <person name="Kavchok S."/>
            <person name="Keizer G."/>
            <person name="Linton E."/>
            <person name="Llaca V."/>
            <person name="Song R."/>
            <person name="Tanyolac B."/>
            <person name="Young S."/>
            <person name="Ho-Il K."/>
            <person name="Hahn J.H."/>
            <person name="Sangsakoo G."/>
            <person name="Vanavichit A."/>
            <person name="de Mattos Luiz.A.T."/>
            <person name="Zimmer P.D."/>
            <person name="Malone G."/>
            <person name="Dellagostin O."/>
            <person name="de Oliveira A.C."/>
            <person name="Bevan M."/>
            <person name="Bancroft I."/>
            <person name="Minx P."/>
            <person name="Cordum H."/>
            <person name="Wilson R."/>
            <person name="Cheng Z."/>
            <person name="Jin W."/>
            <person name="Jiang J."/>
            <person name="Leong S.A."/>
            <person name="Iwama H."/>
            <person name="Gojobori T."/>
            <person name="Itoh T."/>
            <person name="Niimura Y."/>
            <person name="Fujii Y."/>
            <person name="Habara T."/>
            <person name="Sakai H."/>
            <person name="Sato Y."/>
            <person name="Wilson G."/>
            <person name="Kumar K."/>
            <person name="McCouch S."/>
            <person name="Juretic N."/>
            <person name="Hoen D."/>
            <person name="Wright S."/>
            <person name="Bruskiewich R."/>
            <person name="Bureau T."/>
            <person name="Miyao A."/>
            <person name="Hirochika H."/>
            <person name="Nishikawa T."/>
            <person name="Kadowaki K."/>
            <person name="Sugiura M."/>
            <person name="Burr B."/>
            <person name="Sasaki T."/>
        </authorList>
    </citation>
    <scope>NUCLEOTIDE SEQUENCE [LARGE SCALE GENOMIC DNA]</scope>
    <source>
        <strain evidence="4">cv. Nipponbare</strain>
    </source>
</reference>
<dbReference type="InterPro" id="IPR003676">
    <property type="entry name" value="SAUR_fam"/>
</dbReference>
<reference evidence="4" key="2">
    <citation type="journal article" date="2008" name="Nucleic Acids Res.">
        <title>The rice annotation project database (RAP-DB): 2008 update.</title>
        <authorList>
            <consortium name="The rice annotation project (RAP)"/>
        </authorList>
    </citation>
    <scope>GENOME REANNOTATION</scope>
    <source>
        <strain evidence="4">cv. Nipponbare</strain>
    </source>
</reference>
<dbReference type="Proteomes" id="UP000000763">
    <property type="component" value="Chromosome 9"/>
</dbReference>
<evidence type="ECO:0000259" key="2">
    <source>
        <dbReference type="PROSITE" id="PS50878"/>
    </source>
</evidence>
<evidence type="ECO:0000313" key="4">
    <source>
        <dbReference type="Proteomes" id="UP000000763"/>
    </source>
</evidence>
<evidence type="ECO:0000313" key="3">
    <source>
        <dbReference type="EMBL" id="BAH94660.1"/>
    </source>
</evidence>
<sequence length="665" mass="74477">MAEKKLAMAERGRRGLIMKTLDRCRPPAWRRPAEGCLSVYVGAARQRFVVRTASVNHPLFRPLLEEAEEAFGYAAAGPLQLPCDAAVFARVLEQIEEEEEETAAAGDVAARRHTKTAVAWFLLYKDIAITEVLVKKHKGFSSLNDALISLLPKKDEAVDVQDFRPISLIHSFGKLFSKILASRLSPLLDGLVEANQSAFVKGRSLHDNFRYVQLAARALHARRTPRLLLKVDIAKAFDTVSWPFLLEVLAHLGFSQCWRDWISLIISASSSRVLINGVPGPRFLHRRGLRQGDPLSPMLFILVMEVLNAMLRKASDSGGFLPLNDRALRHRASLYADDLVLFLSPVRQDLEFIQGILSVFGAASGLRTNFAKCSITPIRSSDEDLELVHSCFPCSISDFPCTYLGIPLSVRKLPKAALQPLVDRVAHRLPPWKGRLTTLAGRSMLVQSVLSSIPVHVSMAIGLPAWVVKAIDKKRRAFLWTGIPNLRLAGFALRVRWLWLQRSGHPYWDGLKAPVEQSVSDMFEASTFFVPEDGESMLFWTDHWIDGGHSVASLAPDLLFAVPQRLRSRTVASGLANNSWVSDIRGALTVPVISQFLLIWDAALRIQLLPGVRDRLVWRWTSDQRYSARSAYQAFFFGQHSFACADLLWHAKGPAKCKFFLWFAF</sequence>
<dbReference type="GO" id="GO:0009733">
    <property type="term" value="P:response to auxin"/>
    <property type="evidence" value="ECO:0007669"/>
    <property type="project" value="InterPro"/>
</dbReference>
<evidence type="ECO:0000256" key="1">
    <source>
        <dbReference type="ARBA" id="ARBA00006974"/>
    </source>
</evidence>
<protein>
    <submittedName>
        <fullName evidence="3">Os09g0507900 protein</fullName>
    </submittedName>
</protein>
<proteinExistence type="inferred from homology"/>
<gene>
    <name evidence="3" type="ordered locus">Os09g0507900</name>
</gene>
<dbReference type="InterPro" id="IPR043502">
    <property type="entry name" value="DNA/RNA_pol_sf"/>
</dbReference>
<dbReference type="EMBL" id="AP008215">
    <property type="protein sequence ID" value="BAH94660.1"/>
    <property type="molecule type" value="Genomic_DNA"/>
</dbReference>
<organism evidence="3 4">
    <name type="scientific">Oryza sativa subsp. japonica</name>
    <name type="common">Rice</name>
    <dbReference type="NCBI Taxonomy" id="39947"/>
    <lineage>
        <taxon>Eukaryota</taxon>
        <taxon>Viridiplantae</taxon>
        <taxon>Streptophyta</taxon>
        <taxon>Embryophyta</taxon>
        <taxon>Tracheophyta</taxon>
        <taxon>Spermatophyta</taxon>
        <taxon>Magnoliopsida</taxon>
        <taxon>Liliopsida</taxon>
        <taxon>Poales</taxon>
        <taxon>Poaceae</taxon>
        <taxon>BOP clade</taxon>
        <taxon>Oryzoideae</taxon>
        <taxon>Oryzeae</taxon>
        <taxon>Oryzinae</taxon>
        <taxon>Oryza</taxon>
        <taxon>Oryza sativa</taxon>
    </lineage>
</organism>
<dbReference type="InterPro" id="IPR000477">
    <property type="entry name" value="RT_dom"/>
</dbReference>
<dbReference type="CDD" id="cd01650">
    <property type="entry name" value="RT_nLTR_like"/>
    <property type="match status" value="1"/>
</dbReference>
<dbReference type="KEGG" id="dosa:Os09g0507900"/>